<evidence type="ECO:0000256" key="2">
    <source>
        <dbReference type="ARBA" id="ARBA00023125"/>
    </source>
</evidence>
<dbReference type="InterPro" id="IPR036271">
    <property type="entry name" value="Tet_transcr_reg_TetR-rel_C_sf"/>
</dbReference>
<evidence type="ECO:0000256" key="4">
    <source>
        <dbReference type="PROSITE-ProRule" id="PRU00335"/>
    </source>
</evidence>
<dbReference type="SUPFAM" id="SSF46689">
    <property type="entry name" value="Homeodomain-like"/>
    <property type="match status" value="1"/>
</dbReference>
<evidence type="ECO:0000259" key="5">
    <source>
        <dbReference type="PROSITE" id="PS50977"/>
    </source>
</evidence>
<reference evidence="6 7" key="1">
    <citation type="submission" date="2024-10" db="EMBL/GenBank/DDBJ databases">
        <title>The Natural Products Discovery Center: Release of the First 8490 Sequenced Strains for Exploring Actinobacteria Biosynthetic Diversity.</title>
        <authorList>
            <person name="Kalkreuter E."/>
            <person name="Kautsar S.A."/>
            <person name="Yang D."/>
            <person name="Bader C.D."/>
            <person name="Teijaro C.N."/>
            <person name="Fluegel L."/>
            <person name="Davis C.M."/>
            <person name="Simpson J.R."/>
            <person name="Lauterbach L."/>
            <person name="Steele A.D."/>
            <person name="Gui C."/>
            <person name="Meng S."/>
            <person name="Li G."/>
            <person name="Viehrig K."/>
            <person name="Ye F."/>
            <person name="Su P."/>
            <person name="Kiefer A.F."/>
            <person name="Nichols A."/>
            <person name="Cepeda A.J."/>
            <person name="Yan W."/>
            <person name="Fan B."/>
            <person name="Jiang Y."/>
            <person name="Adhikari A."/>
            <person name="Zheng C.-J."/>
            <person name="Schuster L."/>
            <person name="Cowan T.M."/>
            <person name="Smanski M.J."/>
            <person name="Chevrette M.G."/>
            <person name="De Carvalho L.P.S."/>
            <person name="Shen B."/>
        </authorList>
    </citation>
    <scope>NUCLEOTIDE SEQUENCE [LARGE SCALE GENOMIC DNA]</scope>
    <source>
        <strain evidence="6 7">NPDC019481</strain>
    </source>
</reference>
<keyword evidence="3" id="KW-0804">Transcription</keyword>
<comment type="caution">
    <text evidence="6">The sequence shown here is derived from an EMBL/GenBank/DDBJ whole genome shotgun (WGS) entry which is preliminary data.</text>
</comment>
<dbReference type="PANTHER" id="PTHR30055">
    <property type="entry name" value="HTH-TYPE TRANSCRIPTIONAL REGULATOR RUTR"/>
    <property type="match status" value="1"/>
</dbReference>
<organism evidence="6 7">
    <name type="scientific">Promicromonospora kroppenstedtii</name>
    <dbReference type="NCBI Taxonomy" id="440482"/>
    <lineage>
        <taxon>Bacteria</taxon>
        <taxon>Bacillati</taxon>
        <taxon>Actinomycetota</taxon>
        <taxon>Actinomycetes</taxon>
        <taxon>Micrococcales</taxon>
        <taxon>Promicromonosporaceae</taxon>
        <taxon>Promicromonospora</taxon>
    </lineage>
</organism>
<sequence length="198" mass="21247">MPRPRTVSDEAILDATHDLALRIGPARLTFAAVAAEVGLSAATLVQRFGTKRDLLLAVATRGVDLWVGATDRASAGTPLDRLVAGLVLAVETIRTPEQMANSVTMLQLDLSDPDFHAQTLRGAQGVRAGIERDLRAAVDAGELRSDVDAATLAVTVETAYHGAMISWAIHREGSLADWMRRQIEDVLRPYRTADEPAG</sequence>
<evidence type="ECO:0000256" key="3">
    <source>
        <dbReference type="ARBA" id="ARBA00023163"/>
    </source>
</evidence>
<evidence type="ECO:0000313" key="6">
    <source>
        <dbReference type="EMBL" id="MFI2487475.1"/>
    </source>
</evidence>
<dbReference type="InterPro" id="IPR050109">
    <property type="entry name" value="HTH-type_TetR-like_transc_reg"/>
</dbReference>
<dbReference type="InterPro" id="IPR009057">
    <property type="entry name" value="Homeodomain-like_sf"/>
</dbReference>
<proteinExistence type="predicted"/>
<keyword evidence="1" id="KW-0805">Transcription regulation</keyword>
<dbReference type="Gene3D" id="1.10.357.10">
    <property type="entry name" value="Tetracycline Repressor, domain 2"/>
    <property type="match status" value="1"/>
</dbReference>
<evidence type="ECO:0000313" key="7">
    <source>
        <dbReference type="Proteomes" id="UP001611580"/>
    </source>
</evidence>
<dbReference type="RefSeq" id="WP_397404231.1">
    <property type="nucleotide sequence ID" value="NZ_JBIRYI010000006.1"/>
</dbReference>
<dbReference type="InterPro" id="IPR011075">
    <property type="entry name" value="TetR_C"/>
</dbReference>
<protein>
    <submittedName>
        <fullName evidence="6">TetR/AcrR family transcriptional regulator</fullName>
    </submittedName>
</protein>
<dbReference type="PANTHER" id="PTHR30055:SF234">
    <property type="entry name" value="HTH-TYPE TRANSCRIPTIONAL REGULATOR BETI"/>
    <property type="match status" value="1"/>
</dbReference>
<dbReference type="Pfam" id="PF16925">
    <property type="entry name" value="TetR_C_13"/>
    <property type="match status" value="1"/>
</dbReference>
<feature type="domain" description="HTH tetR-type" evidence="5">
    <location>
        <begin position="6"/>
        <end position="66"/>
    </location>
</feature>
<name>A0ABW7XJZ5_9MICO</name>
<dbReference type="Proteomes" id="UP001611580">
    <property type="component" value="Unassembled WGS sequence"/>
</dbReference>
<dbReference type="InterPro" id="IPR001647">
    <property type="entry name" value="HTH_TetR"/>
</dbReference>
<evidence type="ECO:0000256" key="1">
    <source>
        <dbReference type="ARBA" id="ARBA00023015"/>
    </source>
</evidence>
<dbReference type="EMBL" id="JBIRYI010000006">
    <property type="protein sequence ID" value="MFI2487475.1"/>
    <property type="molecule type" value="Genomic_DNA"/>
</dbReference>
<keyword evidence="7" id="KW-1185">Reference proteome</keyword>
<dbReference type="SUPFAM" id="SSF48498">
    <property type="entry name" value="Tetracyclin repressor-like, C-terminal domain"/>
    <property type="match status" value="1"/>
</dbReference>
<accession>A0ABW7XJZ5</accession>
<gene>
    <name evidence="6" type="ORF">ACH47X_11230</name>
</gene>
<dbReference type="Pfam" id="PF00440">
    <property type="entry name" value="TetR_N"/>
    <property type="match status" value="1"/>
</dbReference>
<keyword evidence="2 4" id="KW-0238">DNA-binding</keyword>
<dbReference type="PROSITE" id="PS50977">
    <property type="entry name" value="HTH_TETR_2"/>
    <property type="match status" value="1"/>
</dbReference>
<feature type="DNA-binding region" description="H-T-H motif" evidence="4">
    <location>
        <begin position="29"/>
        <end position="48"/>
    </location>
</feature>